<organism evidence="4 5">
    <name type="scientific">Streptomyces chisholmiae</name>
    <dbReference type="NCBI Taxonomy" id="3075540"/>
    <lineage>
        <taxon>Bacteria</taxon>
        <taxon>Bacillati</taxon>
        <taxon>Actinomycetota</taxon>
        <taxon>Actinomycetes</taxon>
        <taxon>Kitasatosporales</taxon>
        <taxon>Streptomycetaceae</taxon>
        <taxon>Streptomyces</taxon>
    </lineage>
</organism>
<evidence type="ECO:0000256" key="1">
    <source>
        <dbReference type="ARBA" id="ARBA00010617"/>
    </source>
</evidence>
<reference evidence="5" key="1">
    <citation type="submission" date="2023-07" db="EMBL/GenBank/DDBJ databases">
        <title>30 novel species of actinomycetes from the DSMZ collection.</title>
        <authorList>
            <person name="Nouioui I."/>
        </authorList>
    </citation>
    <scope>NUCLEOTIDE SEQUENCE [LARGE SCALE GENOMIC DNA]</scope>
    <source>
        <strain evidence="5">DSM 44915</strain>
    </source>
</reference>
<comment type="caution">
    <text evidence="4">The sequence shown here is derived from an EMBL/GenBank/DDBJ whole genome shotgun (WGS) entry which is preliminary data.</text>
</comment>
<dbReference type="InterPro" id="IPR002397">
    <property type="entry name" value="Cyt_P450_B"/>
</dbReference>
<evidence type="ECO:0000313" key="5">
    <source>
        <dbReference type="Proteomes" id="UP001183410"/>
    </source>
</evidence>
<dbReference type="PRINTS" id="PR00385">
    <property type="entry name" value="P450"/>
</dbReference>
<sequence length="405" mass="44624">MSPDAQHAADIAELPYPFAPPEGLEVHPRYRQLQADTPVCPVRMPYGDPAVLVTRYEDTRTVLGDSRFSRATPPGNDQPRTTPDELPLGIMAMDPPEHTRMRRLLSATFSPRRAERQRPATEALAGRLLDRMVETGPPADLVTDYASPLAMGVICDLLGVPIKDREDFHRWAVAVAGGLGGEGVEERMESIATLATYMAELIAQRRETPTDDLIGELTHTADQGERLSEGELIHLCMLLLVAGYETAASQLGHCVHLLCTHPDQLALLRERPELLPAAVEELLRFTPLAVSGGYPRFATRDVDLGEGRVPEGTAVLTLVGVANRDPRVFDDPDRLDITRQHNPHLAFGHGPHHCVGAALGRMQLRTALRLLLERLPDLRLATDPGELTWKPNLLLRAHTKLPVAW</sequence>
<keyword evidence="2" id="KW-0560">Oxidoreductase</keyword>
<keyword evidence="2" id="KW-0503">Monooxygenase</keyword>
<feature type="region of interest" description="Disordered" evidence="3">
    <location>
        <begin position="65"/>
        <end position="89"/>
    </location>
</feature>
<dbReference type="PANTHER" id="PTHR46696">
    <property type="entry name" value="P450, PUTATIVE (EUROFUNG)-RELATED"/>
    <property type="match status" value="1"/>
</dbReference>
<dbReference type="PROSITE" id="PS00086">
    <property type="entry name" value="CYTOCHROME_P450"/>
    <property type="match status" value="1"/>
</dbReference>
<dbReference type="SUPFAM" id="SSF48264">
    <property type="entry name" value="Cytochrome P450"/>
    <property type="match status" value="1"/>
</dbReference>
<comment type="similarity">
    <text evidence="1 2">Belongs to the cytochrome P450 family.</text>
</comment>
<dbReference type="Pfam" id="PF00067">
    <property type="entry name" value="p450"/>
    <property type="match status" value="1"/>
</dbReference>
<dbReference type="Gene3D" id="1.10.630.10">
    <property type="entry name" value="Cytochrome P450"/>
    <property type="match status" value="1"/>
</dbReference>
<dbReference type="InterPro" id="IPR036396">
    <property type="entry name" value="Cyt_P450_sf"/>
</dbReference>
<gene>
    <name evidence="4" type="ORF">RM844_20865</name>
</gene>
<dbReference type="RefSeq" id="WP_311668824.1">
    <property type="nucleotide sequence ID" value="NZ_JAVREO010000012.1"/>
</dbReference>
<dbReference type="InterPro" id="IPR017972">
    <property type="entry name" value="Cyt_P450_CS"/>
</dbReference>
<protein>
    <submittedName>
        <fullName evidence="4">Cytochrome P450</fullName>
    </submittedName>
</protein>
<dbReference type="CDD" id="cd11031">
    <property type="entry name" value="Cyp158A-like"/>
    <property type="match status" value="1"/>
</dbReference>
<proteinExistence type="inferred from homology"/>
<keyword evidence="2" id="KW-0349">Heme</keyword>
<dbReference type="Proteomes" id="UP001183410">
    <property type="component" value="Unassembled WGS sequence"/>
</dbReference>
<dbReference type="EMBL" id="JAVREO010000012">
    <property type="protein sequence ID" value="MDT0268742.1"/>
    <property type="molecule type" value="Genomic_DNA"/>
</dbReference>
<dbReference type="PANTHER" id="PTHR46696:SF1">
    <property type="entry name" value="CYTOCHROME P450 YJIB-RELATED"/>
    <property type="match status" value="1"/>
</dbReference>
<keyword evidence="2" id="KW-0408">Iron</keyword>
<keyword evidence="2" id="KW-0479">Metal-binding</keyword>
<evidence type="ECO:0000313" key="4">
    <source>
        <dbReference type="EMBL" id="MDT0268742.1"/>
    </source>
</evidence>
<evidence type="ECO:0000256" key="2">
    <source>
        <dbReference type="RuleBase" id="RU000461"/>
    </source>
</evidence>
<keyword evidence="5" id="KW-1185">Reference proteome</keyword>
<evidence type="ECO:0000256" key="3">
    <source>
        <dbReference type="SAM" id="MobiDB-lite"/>
    </source>
</evidence>
<dbReference type="InterPro" id="IPR001128">
    <property type="entry name" value="Cyt_P450"/>
</dbReference>
<accession>A0ABU2JUU7</accession>
<dbReference type="PRINTS" id="PR00359">
    <property type="entry name" value="BP450"/>
</dbReference>
<name>A0ABU2JUU7_9ACTN</name>